<gene>
    <name evidence="2" type="ORF">HAX54_050329</name>
</gene>
<dbReference type="Proteomes" id="UP000823775">
    <property type="component" value="Unassembled WGS sequence"/>
</dbReference>
<comment type="caution">
    <text evidence="2">The sequence shown here is derived from an EMBL/GenBank/DDBJ whole genome shotgun (WGS) entry which is preliminary data.</text>
</comment>
<proteinExistence type="predicted"/>
<organism evidence="2 3">
    <name type="scientific">Datura stramonium</name>
    <name type="common">Jimsonweed</name>
    <name type="synonym">Common thornapple</name>
    <dbReference type="NCBI Taxonomy" id="4076"/>
    <lineage>
        <taxon>Eukaryota</taxon>
        <taxon>Viridiplantae</taxon>
        <taxon>Streptophyta</taxon>
        <taxon>Embryophyta</taxon>
        <taxon>Tracheophyta</taxon>
        <taxon>Spermatophyta</taxon>
        <taxon>Magnoliopsida</taxon>
        <taxon>eudicotyledons</taxon>
        <taxon>Gunneridae</taxon>
        <taxon>Pentapetalae</taxon>
        <taxon>asterids</taxon>
        <taxon>lamiids</taxon>
        <taxon>Solanales</taxon>
        <taxon>Solanaceae</taxon>
        <taxon>Solanoideae</taxon>
        <taxon>Datureae</taxon>
        <taxon>Datura</taxon>
    </lineage>
</organism>
<name>A0ABS8SWA5_DATST</name>
<sequence length="83" mass="9127">MEKEGSTAVASRRNNGGDGFGGVAVFSMAGERSWRPGVVYRKRWRRCSSGGGRHRTVAQWIRWREKESGGATLLNEEGDEGGK</sequence>
<evidence type="ECO:0000256" key="1">
    <source>
        <dbReference type="SAM" id="MobiDB-lite"/>
    </source>
</evidence>
<reference evidence="2 3" key="1">
    <citation type="journal article" date="2021" name="BMC Genomics">
        <title>Datura genome reveals duplications of psychoactive alkaloid biosynthetic genes and high mutation rate following tissue culture.</title>
        <authorList>
            <person name="Rajewski A."/>
            <person name="Carter-House D."/>
            <person name="Stajich J."/>
            <person name="Litt A."/>
        </authorList>
    </citation>
    <scope>NUCLEOTIDE SEQUENCE [LARGE SCALE GENOMIC DNA]</scope>
    <source>
        <strain evidence="2">AR-01</strain>
    </source>
</reference>
<keyword evidence="3" id="KW-1185">Reference proteome</keyword>
<evidence type="ECO:0000313" key="3">
    <source>
        <dbReference type="Proteomes" id="UP000823775"/>
    </source>
</evidence>
<dbReference type="EMBL" id="JACEIK010000877">
    <property type="protein sequence ID" value="MCD7463319.1"/>
    <property type="molecule type" value="Genomic_DNA"/>
</dbReference>
<evidence type="ECO:0000313" key="2">
    <source>
        <dbReference type="EMBL" id="MCD7463319.1"/>
    </source>
</evidence>
<accession>A0ABS8SWA5</accession>
<feature type="region of interest" description="Disordered" evidence="1">
    <location>
        <begin position="1"/>
        <end position="20"/>
    </location>
</feature>
<protein>
    <submittedName>
        <fullName evidence="2">Uncharacterized protein</fullName>
    </submittedName>
</protein>